<evidence type="ECO:0000256" key="3">
    <source>
        <dbReference type="ARBA" id="ARBA00022859"/>
    </source>
</evidence>
<accession>A0AAU9UWK3</accession>
<dbReference type="InterPro" id="IPR006619">
    <property type="entry name" value="PGRP_domain_met/bac"/>
</dbReference>
<gene>
    <name evidence="6" type="ORF">EEDITHA_LOCUS18313</name>
</gene>
<dbReference type="Proteomes" id="UP001153954">
    <property type="component" value="Unassembled WGS sequence"/>
</dbReference>
<evidence type="ECO:0000256" key="2">
    <source>
        <dbReference type="ARBA" id="ARBA00022588"/>
    </source>
</evidence>
<keyword evidence="3" id="KW-0391">Immunity</keyword>
<dbReference type="SMART" id="SM00701">
    <property type="entry name" value="PGRP"/>
    <property type="match status" value="1"/>
</dbReference>
<comment type="caution">
    <text evidence="6">The sequence shown here is derived from an EMBL/GenBank/DDBJ whole genome shotgun (WGS) entry which is preliminary data.</text>
</comment>
<keyword evidence="2" id="KW-0399">Innate immunity</keyword>
<evidence type="ECO:0000256" key="1">
    <source>
        <dbReference type="ARBA" id="ARBA00007553"/>
    </source>
</evidence>
<evidence type="ECO:0000313" key="7">
    <source>
        <dbReference type="Proteomes" id="UP001153954"/>
    </source>
</evidence>
<name>A0AAU9UWK3_EUPED</name>
<dbReference type="GO" id="GO:0008745">
    <property type="term" value="F:N-acetylmuramoyl-L-alanine amidase activity"/>
    <property type="evidence" value="ECO:0007669"/>
    <property type="project" value="InterPro"/>
</dbReference>
<dbReference type="AlphaFoldDB" id="A0AAU9UWK3"/>
<dbReference type="GO" id="GO:0009253">
    <property type="term" value="P:peptidoglycan catabolic process"/>
    <property type="evidence" value="ECO:0007669"/>
    <property type="project" value="InterPro"/>
</dbReference>
<proteinExistence type="inferred from homology"/>
<evidence type="ECO:0000259" key="5">
    <source>
        <dbReference type="SMART" id="SM00701"/>
    </source>
</evidence>
<evidence type="ECO:0000313" key="6">
    <source>
        <dbReference type="EMBL" id="CAH2103855.1"/>
    </source>
</evidence>
<keyword evidence="4" id="KW-0472">Membrane</keyword>
<dbReference type="Gene3D" id="3.40.80.10">
    <property type="entry name" value="Peptidoglycan recognition protein-like"/>
    <property type="match status" value="1"/>
</dbReference>
<dbReference type="PANTHER" id="PTHR11022">
    <property type="entry name" value="PEPTIDOGLYCAN RECOGNITION PROTEIN"/>
    <property type="match status" value="1"/>
</dbReference>
<reference evidence="6" key="1">
    <citation type="submission" date="2022-03" db="EMBL/GenBank/DDBJ databases">
        <authorList>
            <person name="Tunstrom K."/>
        </authorList>
    </citation>
    <scope>NUCLEOTIDE SEQUENCE</scope>
</reference>
<dbReference type="InterPro" id="IPR002502">
    <property type="entry name" value="Amidase_domain"/>
</dbReference>
<evidence type="ECO:0000256" key="4">
    <source>
        <dbReference type="SAM" id="Phobius"/>
    </source>
</evidence>
<dbReference type="SUPFAM" id="SSF55846">
    <property type="entry name" value="N-acetylmuramoyl-L-alanine amidase-like"/>
    <property type="match status" value="1"/>
</dbReference>
<dbReference type="InterPro" id="IPR036505">
    <property type="entry name" value="Amidase/PGRP_sf"/>
</dbReference>
<keyword evidence="7" id="KW-1185">Reference proteome</keyword>
<dbReference type="InterPro" id="IPR015510">
    <property type="entry name" value="PGRP"/>
</dbReference>
<feature type="domain" description="Peptidoglycan recognition protein family" evidence="5">
    <location>
        <begin position="91"/>
        <end position="229"/>
    </location>
</feature>
<keyword evidence="4" id="KW-0812">Transmembrane</keyword>
<feature type="transmembrane region" description="Helical" evidence="4">
    <location>
        <begin position="50"/>
        <end position="75"/>
    </location>
</feature>
<keyword evidence="4" id="KW-1133">Transmembrane helix</keyword>
<dbReference type="CDD" id="cd06583">
    <property type="entry name" value="PGRP"/>
    <property type="match status" value="1"/>
</dbReference>
<organism evidence="6 7">
    <name type="scientific">Euphydryas editha</name>
    <name type="common">Edith's checkerspot</name>
    <dbReference type="NCBI Taxonomy" id="104508"/>
    <lineage>
        <taxon>Eukaryota</taxon>
        <taxon>Metazoa</taxon>
        <taxon>Ecdysozoa</taxon>
        <taxon>Arthropoda</taxon>
        <taxon>Hexapoda</taxon>
        <taxon>Insecta</taxon>
        <taxon>Pterygota</taxon>
        <taxon>Neoptera</taxon>
        <taxon>Endopterygota</taxon>
        <taxon>Lepidoptera</taxon>
        <taxon>Glossata</taxon>
        <taxon>Ditrysia</taxon>
        <taxon>Papilionoidea</taxon>
        <taxon>Nymphalidae</taxon>
        <taxon>Nymphalinae</taxon>
        <taxon>Euphydryas</taxon>
    </lineage>
</organism>
<dbReference type="GO" id="GO:0008270">
    <property type="term" value="F:zinc ion binding"/>
    <property type="evidence" value="ECO:0007669"/>
    <property type="project" value="InterPro"/>
</dbReference>
<sequence>MNVLNQFYVFVYLDHESRHSSHHGEDDTQNASEETPLLHRFPRGDERINLFTLLVVGMMVVVLMSGLSIGVYLLIIEDNSENVLPPVQIPPLFVPRGEWDAMSPHFSEPVPVFKAKAVVIDQTDTGLCSDLEFCIELMKDLEENIDENKTLPYNFMISSDGHIYEYLGWELPSPLYRELPSLVIAFIGNFAEENPSDKQIQSAGNIITASVSNEYLDRNFTLITKSDKITEAASIQKILMNKVNFAMERRRLYMSKRYFFRS</sequence>
<comment type="similarity">
    <text evidence="1">Belongs to the N-acetylmuramoyl-L-alanine amidase 2 family.</text>
</comment>
<dbReference type="GO" id="GO:0045087">
    <property type="term" value="P:innate immune response"/>
    <property type="evidence" value="ECO:0007669"/>
    <property type="project" value="UniProtKB-KW"/>
</dbReference>
<dbReference type="PANTHER" id="PTHR11022:SF41">
    <property type="entry name" value="PEPTIDOGLYCAN-RECOGNITION PROTEIN LC-RELATED"/>
    <property type="match status" value="1"/>
</dbReference>
<dbReference type="EMBL" id="CAKOGL010000026">
    <property type="protein sequence ID" value="CAH2103855.1"/>
    <property type="molecule type" value="Genomic_DNA"/>
</dbReference>
<protein>
    <recommendedName>
        <fullName evidence="5">Peptidoglycan recognition protein family domain-containing protein</fullName>
    </recommendedName>
</protein>